<dbReference type="PANTHER" id="PTHR32114">
    <property type="entry name" value="ABC TRANSPORTER ABCH.3"/>
    <property type="match status" value="1"/>
</dbReference>
<accession>A0A4V1RM63</accession>
<dbReference type="Proteomes" id="UP000293291">
    <property type="component" value="Unassembled WGS sequence"/>
</dbReference>
<dbReference type="AlphaFoldDB" id="A0A4V1RM63"/>
<reference evidence="5 6" key="1">
    <citation type="submission" date="2019-01" db="EMBL/GenBank/DDBJ databases">
        <title>Novel species of Nocardioides.</title>
        <authorList>
            <person name="Liu Q."/>
            <person name="Xin Y.-H."/>
        </authorList>
    </citation>
    <scope>NUCLEOTIDE SEQUENCE [LARGE SCALE GENOMIC DNA]</scope>
    <source>
        <strain evidence="5 6">CGMCC 4.6875</strain>
    </source>
</reference>
<comment type="subunit">
    <text evidence="2">Heterodimer of SbcC and SbcD.</text>
</comment>
<dbReference type="Pfam" id="PF02463">
    <property type="entry name" value="SMC_N"/>
    <property type="match status" value="1"/>
</dbReference>
<gene>
    <name evidence="5" type="ORF">EUA07_16470</name>
</gene>
<organism evidence="5 6">
    <name type="scientific">Nocardioides ganghwensis</name>
    <dbReference type="NCBI Taxonomy" id="252230"/>
    <lineage>
        <taxon>Bacteria</taxon>
        <taxon>Bacillati</taxon>
        <taxon>Actinomycetota</taxon>
        <taxon>Actinomycetes</taxon>
        <taxon>Propionibacteriales</taxon>
        <taxon>Nocardioidaceae</taxon>
        <taxon>Nocardioides</taxon>
    </lineage>
</organism>
<sequence>MAGDLVRWVDQQLEESGLDDETGLLILAALEGDRVLRGYLDDKTAPERPSAEASTAREPGGTFLSSLAVEGFRGIGPAVNVPLTPRPGLTIIAGRNGSGKSSLSEALEFVLTGDTYRWNKSSVEWRKAWRNLHHPHAKVEVGLVEEDSGPLKVTATWVDDESTVDNATVKSQRAGEKQTDGLGELGWAKALEQFRPILSYDELGGLLEGGRAQLYDALTSILGVDQLSDALKRIHVQLQERKKPGTELSARRRQLATQVDSIDDERAESAKKLLGKTAPDVAALRALATGSATVETGPVAALRRLVALPDPFTADEVNRAVGLLRSAVAGLADAKDEVSERSMARLELLETALSVHKTHGDMQCPVCRTGELDAEWHSLSSELVSQQRKEYSEVRRARQDLTVALSTARRLVAPPPVALSSAPVPELDDAVRCARQAWDAWADVPAGHDAATATALADHLAGQSELATSLSDLRGAAQARVAELDDVWQPFASQLAGWCDAWTAWLADKPLVDQLNAAHQWLKENDLRLKNERLAPIEVSARGAWARLRQESNVDIGNLTLTGSGNQRRVVIDASVDGTQVQGFTVLSQGELHALALSLFLPRATMAASPFRFVVLDDPVQAMDPAKVDGLVELLSDLAQTRQVIVLSHDDRLAAAVRRADVDATVLEVARGSGSRVSVTIATDPAARYIGDAFALIRETEEDRLPDAVMRRTLPGLLRFAVEAVARDRFFGSQLESGVALDDVEDAWTSVSTTRDRVGLAVFGESRPHHELDQWAAAPYRKFALRSIGAAMHSGLKADLDARDAVRDVEKLIADLRGGS</sequence>
<evidence type="ECO:0000259" key="4">
    <source>
        <dbReference type="Pfam" id="PF02463"/>
    </source>
</evidence>
<dbReference type="Gene3D" id="3.40.50.300">
    <property type="entry name" value="P-loop containing nucleotide triphosphate hydrolases"/>
    <property type="match status" value="2"/>
</dbReference>
<comment type="caution">
    <text evidence="5">The sequence shown here is derived from an EMBL/GenBank/DDBJ whole genome shotgun (WGS) entry which is preliminary data.</text>
</comment>
<evidence type="ECO:0000256" key="3">
    <source>
        <dbReference type="ARBA" id="ARBA00013368"/>
    </source>
</evidence>
<keyword evidence="6" id="KW-1185">Reference proteome</keyword>
<dbReference type="OrthoDB" id="4428168at2"/>
<feature type="domain" description="RecF/RecN/SMC N-terminal" evidence="4">
    <location>
        <begin position="64"/>
        <end position="656"/>
    </location>
</feature>
<name>A0A4V1RM63_9ACTN</name>
<comment type="similarity">
    <text evidence="1">Belongs to the SMC family. SbcC subfamily.</text>
</comment>
<dbReference type="InterPro" id="IPR003395">
    <property type="entry name" value="RecF/RecN/SMC_N"/>
</dbReference>
<dbReference type="SUPFAM" id="SSF52540">
    <property type="entry name" value="P-loop containing nucleoside triphosphate hydrolases"/>
    <property type="match status" value="1"/>
</dbReference>
<evidence type="ECO:0000256" key="2">
    <source>
        <dbReference type="ARBA" id="ARBA00011322"/>
    </source>
</evidence>
<evidence type="ECO:0000313" key="6">
    <source>
        <dbReference type="Proteomes" id="UP000293291"/>
    </source>
</evidence>
<protein>
    <recommendedName>
        <fullName evidence="3">Nuclease SbcCD subunit C</fullName>
    </recommendedName>
</protein>
<dbReference type="InterPro" id="IPR027417">
    <property type="entry name" value="P-loop_NTPase"/>
</dbReference>
<evidence type="ECO:0000256" key="1">
    <source>
        <dbReference type="ARBA" id="ARBA00006930"/>
    </source>
</evidence>
<evidence type="ECO:0000313" key="5">
    <source>
        <dbReference type="EMBL" id="RYB99419.1"/>
    </source>
</evidence>
<dbReference type="PANTHER" id="PTHR32114:SF2">
    <property type="entry name" value="ABC TRANSPORTER ABCH.3"/>
    <property type="match status" value="1"/>
</dbReference>
<dbReference type="EMBL" id="SDWU01000019">
    <property type="protein sequence ID" value="RYB99419.1"/>
    <property type="molecule type" value="Genomic_DNA"/>
</dbReference>
<proteinExistence type="inferred from homology"/>
<dbReference type="RefSeq" id="WP_129456267.1">
    <property type="nucleotide sequence ID" value="NZ_JACXYX010000018.1"/>
</dbReference>